<proteinExistence type="inferred from homology"/>
<keyword evidence="1" id="KW-0539">Nucleus</keyword>
<dbReference type="PANTHER" id="PTHR31669">
    <property type="entry name" value="PROTEIN FAR1-RELATED SEQUENCE 10-RELATED"/>
    <property type="match status" value="1"/>
</dbReference>
<dbReference type="EMBL" id="JANJYI010000001">
    <property type="protein sequence ID" value="KAK2662540.1"/>
    <property type="molecule type" value="Genomic_DNA"/>
</dbReference>
<accession>A0AAD9XNM4</accession>
<evidence type="ECO:0000313" key="2">
    <source>
        <dbReference type="EMBL" id="KAK2662540.1"/>
    </source>
</evidence>
<keyword evidence="3" id="KW-1185">Reference proteome</keyword>
<name>A0AAD9XNM4_9ROSI</name>
<dbReference type="GO" id="GO:0005634">
    <property type="term" value="C:nucleus"/>
    <property type="evidence" value="ECO:0007669"/>
    <property type="project" value="UniProtKB-SubCell"/>
</dbReference>
<evidence type="ECO:0000256" key="1">
    <source>
        <dbReference type="RuleBase" id="RU367018"/>
    </source>
</evidence>
<reference evidence="2" key="1">
    <citation type="journal article" date="2023" name="Plant J.">
        <title>Genome sequences and population genomics provide insights into the demographic history, inbreeding, and mutation load of two 'living fossil' tree species of Dipteronia.</title>
        <authorList>
            <person name="Feng Y."/>
            <person name="Comes H.P."/>
            <person name="Chen J."/>
            <person name="Zhu S."/>
            <person name="Lu R."/>
            <person name="Zhang X."/>
            <person name="Li P."/>
            <person name="Qiu J."/>
            <person name="Olsen K.M."/>
            <person name="Qiu Y."/>
        </authorList>
    </citation>
    <scope>NUCLEOTIDE SEQUENCE</scope>
    <source>
        <strain evidence="2">KIB01</strain>
    </source>
</reference>
<dbReference type="PANTHER" id="PTHR31669:SF292">
    <property type="entry name" value="OS02G0262500 PROTEIN"/>
    <property type="match status" value="1"/>
</dbReference>
<dbReference type="AlphaFoldDB" id="A0AAD9XNM4"/>
<evidence type="ECO:0000313" key="3">
    <source>
        <dbReference type="Proteomes" id="UP001280121"/>
    </source>
</evidence>
<protein>
    <recommendedName>
        <fullName evidence="1">Protein FAR1-RELATED SEQUENCE</fullName>
    </recommendedName>
</protein>
<dbReference type="GO" id="GO:0008270">
    <property type="term" value="F:zinc ion binding"/>
    <property type="evidence" value="ECO:0007669"/>
    <property type="project" value="UniProtKB-UniRule"/>
</dbReference>
<keyword evidence="1" id="KW-0479">Metal-binding</keyword>
<sequence length="410" mass="45941">MNDLDDEIDHSLFIDQIVSTTPVFTSNISNLPKLTELDKPGQFRSLQPTDVIGKEFGSVEDVESFYSIYFKAVGFSTRKDEMRRDRQGVITRRSVNHHKSTTIFSFGLLEDETIEKYTWLLRTFLVAMHGIPCSHTFSVIKAMNIQSILSSLKLTRWTSGAKHMIDIDYSREVTLTPTMELARYGSLSAKCNKLCYFASKSNDRFKEADRDIEKLIVRMQELMPSSPLASAETVLCPKDKQHVHNVRDHGIVAATKGCSACKKTVKVKSHKYGNCGKAGHTVKTCHKTQLHNNITIASNTLHMLDPCCTENSSNSIATPSSRPSYEFTFPINDGGMGYMSPTIYPDIEGFNPSSSTFDLHVKPRKTTAAARTTQADQGFNSYMVGKVRTLGFRDILPFAISSFLRDVMVI</sequence>
<dbReference type="GO" id="GO:0006355">
    <property type="term" value="P:regulation of DNA-templated transcription"/>
    <property type="evidence" value="ECO:0007669"/>
    <property type="project" value="UniProtKB-UniRule"/>
</dbReference>
<dbReference type="InterPro" id="IPR031052">
    <property type="entry name" value="FHY3/FAR1"/>
</dbReference>
<comment type="function">
    <text evidence="1">Putative transcription activator involved in regulating light control of development.</text>
</comment>
<comment type="similarity">
    <text evidence="1">Belongs to the FHY3/FAR1 family.</text>
</comment>
<dbReference type="Proteomes" id="UP001280121">
    <property type="component" value="Unassembled WGS sequence"/>
</dbReference>
<keyword evidence="1" id="KW-0863">Zinc-finger</keyword>
<keyword evidence="1" id="KW-0862">Zinc</keyword>
<organism evidence="2 3">
    <name type="scientific">Dipteronia dyeriana</name>
    <dbReference type="NCBI Taxonomy" id="168575"/>
    <lineage>
        <taxon>Eukaryota</taxon>
        <taxon>Viridiplantae</taxon>
        <taxon>Streptophyta</taxon>
        <taxon>Embryophyta</taxon>
        <taxon>Tracheophyta</taxon>
        <taxon>Spermatophyta</taxon>
        <taxon>Magnoliopsida</taxon>
        <taxon>eudicotyledons</taxon>
        <taxon>Gunneridae</taxon>
        <taxon>Pentapetalae</taxon>
        <taxon>rosids</taxon>
        <taxon>malvids</taxon>
        <taxon>Sapindales</taxon>
        <taxon>Sapindaceae</taxon>
        <taxon>Hippocastanoideae</taxon>
        <taxon>Acereae</taxon>
        <taxon>Dipteronia</taxon>
    </lineage>
</organism>
<comment type="subcellular location">
    <subcellularLocation>
        <location evidence="1">Nucleus</location>
    </subcellularLocation>
</comment>
<comment type="caution">
    <text evidence="2">The sequence shown here is derived from an EMBL/GenBank/DDBJ whole genome shotgun (WGS) entry which is preliminary data.</text>
</comment>
<gene>
    <name evidence="2" type="ORF">Ddye_001114</name>
</gene>